<proteinExistence type="predicted"/>
<comment type="caution">
    <text evidence="3">The sequence shown here is derived from an EMBL/GenBank/DDBJ whole genome shotgun (WGS) entry which is preliminary data.</text>
</comment>
<dbReference type="GO" id="GO:0046872">
    <property type="term" value="F:metal ion binding"/>
    <property type="evidence" value="ECO:0007669"/>
    <property type="project" value="UniProtKB-KW"/>
</dbReference>
<dbReference type="PANTHER" id="PTHR11820:SF90">
    <property type="entry name" value="FLUTATHIONE S-TRANSFERASE"/>
    <property type="match status" value="1"/>
</dbReference>
<dbReference type="InterPro" id="IPR011234">
    <property type="entry name" value="Fumarylacetoacetase-like_C"/>
</dbReference>
<sequence>MSEYLFPPAPTPGLAVKGRERLYPVTRIFCVGRNFAAHAAEMGNEVNRDAPWYFTKSQTAFLASGSTLPMPPRTENFHHEMELTVAIGAEGFKVPVSEAQKLVFGFGCGLDMTRRDLQATSKERRQPWCTGKDVEGGAVLGPLTPAAGWKQTFQRIELRVNGEKRQDGSVKDLVWSVAEIISDLSHLYHLRPGDIIMTGTPAGVGPVEVGDVLEGTIGGLEPVTLTIGPAE</sequence>
<evidence type="ECO:0000313" key="4">
    <source>
        <dbReference type="Proteomes" id="UP001315686"/>
    </source>
</evidence>
<dbReference type="Pfam" id="PF01557">
    <property type="entry name" value="FAA_hydrolase"/>
    <property type="match status" value="1"/>
</dbReference>
<protein>
    <submittedName>
        <fullName evidence="3">Fumarylacetoacetate hydrolase family protein</fullName>
    </submittedName>
</protein>
<evidence type="ECO:0000256" key="1">
    <source>
        <dbReference type="ARBA" id="ARBA00022723"/>
    </source>
</evidence>
<organism evidence="3 4">
    <name type="scientific">Harenicola maris</name>
    <dbReference type="NCBI Taxonomy" id="2841044"/>
    <lineage>
        <taxon>Bacteria</taxon>
        <taxon>Pseudomonadati</taxon>
        <taxon>Pseudomonadota</taxon>
        <taxon>Alphaproteobacteria</taxon>
        <taxon>Rhodobacterales</taxon>
        <taxon>Paracoccaceae</taxon>
        <taxon>Harenicola</taxon>
    </lineage>
</organism>
<feature type="domain" description="Fumarylacetoacetase-like C-terminal" evidence="2">
    <location>
        <begin position="28"/>
        <end position="224"/>
    </location>
</feature>
<dbReference type="Gene3D" id="3.90.850.10">
    <property type="entry name" value="Fumarylacetoacetase-like, C-terminal domain"/>
    <property type="match status" value="1"/>
</dbReference>
<keyword evidence="4" id="KW-1185">Reference proteome</keyword>
<gene>
    <name evidence="3" type="ORF">IV417_06165</name>
</gene>
<name>A0AAP2CN91_9RHOB</name>
<dbReference type="GO" id="GO:0018773">
    <property type="term" value="F:acetylpyruvate hydrolase activity"/>
    <property type="evidence" value="ECO:0007669"/>
    <property type="project" value="TreeGrafter"/>
</dbReference>
<dbReference type="SUPFAM" id="SSF56529">
    <property type="entry name" value="FAH"/>
    <property type="match status" value="1"/>
</dbReference>
<reference evidence="3 4" key="1">
    <citation type="journal article" date="2021" name="Arch. Microbiol.">
        <title>Harenicola maris gen. nov., sp. nov. isolated from the Sea of Japan shallow sediments.</title>
        <authorList>
            <person name="Romanenko L.A."/>
            <person name="Kurilenko V.V."/>
            <person name="Chernysheva N.Y."/>
            <person name="Tekutyeva L.A."/>
            <person name="Velansky P.V."/>
            <person name="Svetashev V.I."/>
            <person name="Isaeva M.P."/>
        </authorList>
    </citation>
    <scope>NUCLEOTIDE SEQUENCE [LARGE SCALE GENOMIC DNA]</scope>
    <source>
        <strain evidence="3 4">KMM 3653</strain>
    </source>
</reference>
<dbReference type="AlphaFoldDB" id="A0AAP2CN91"/>
<evidence type="ECO:0000259" key="2">
    <source>
        <dbReference type="Pfam" id="PF01557"/>
    </source>
</evidence>
<dbReference type="RefSeq" id="WP_327793142.1">
    <property type="nucleotide sequence ID" value="NZ_JADQAZ010000001.1"/>
</dbReference>
<accession>A0AAP2CN91</accession>
<dbReference type="EMBL" id="JADQAZ010000001">
    <property type="protein sequence ID" value="MBT0956963.1"/>
    <property type="molecule type" value="Genomic_DNA"/>
</dbReference>
<dbReference type="PANTHER" id="PTHR11820">
    <property type="entry name" value="ACYLPYRUVASE"/>
    <property type="match status" value="1"/>
</dbReference>
<dbReference type="Proteomes" id="UP001315686">
    <property type="component" value="Unassembled WGS sequence"/>
</dbReference>
<keyword evidence="3" id="KW-0378">Hydrolase</keyword>
<evidence type="ECO:0000313" key="3">
    <source>
        <dbReference type="EMBL" id="MBT0956963.1"/>
    </source>
</evidence>
<dbReference type="InterPro" id="IPR036663">
    <property type="entry name" value="Fumarylacetoacetase_C_sf"/>
</dbReference>
<keyword evidence="1" id="KW-0479">Metal-binding</keyword>